<organism evidence="1 2">
    <name type="scientific">Acanthoscelides obtectus</name>
    <name type="common">Bean weevil</name>
    <name type="synonym">Bruchus obtectus</name>
    <dbReference type="NCBI Taxonomy" id="200917"/>
    <lineage>
        <taxon>Eukaryota</taxon>
        <taxon>Metazoa</taxon>
        <taxon>Ecdysozoa</taxon>
        <taxon>Arthropoda</taxon>
        <taxon>Hexapoda</taxon>
        <taxon>Insecta</taxon>
        <taxon>Pterygota</taxon>
        <taxon>Neoptera</taxon>
        <taxon>Endopterygota</taxon>
        <taxon>Coleoptera</taxon>
        <taxon>Polyphaga</taxon>
        <taxon>Cucujiformia</taxon>
        <taxon>Chrysomeloidea</taxon>
        <taxon>Chrysomelidae</taxon>
        <taxon>Bruchinae</taxon>
        <taxon>Bruchini</taxon>
        <taxon>Acanthoscelides</taxon>
    </lineage>
</organism>
<comment type="caution">
    <text evidence="1">The sequence shown here is derived from an EMBL/GenBank/DDBJ whole genome shotgun (WGS) entry which is preliminary data.</text>
</comment>
<reference evidence="1" key="1">
    <citation type="submission" date="2022-03" db="EMBL/GenBank/DDBJ databases">
        <authorList>
            <person name="Sayadi A."/>
        </authorList>
    </citation>
    <scope>NUCLEOTIDE SEQUENCE</scope>
</reference>
<evidence type="ECO:0000313" key="1">
    <source>
        <dbReference type="EMBL" id="CAH2003567.1"/>
    </source>
</evidence>
<sequence>MRQFLRLIDNLIIQFLWTCHVLYNSWVTKGDMKLSPSREKPERYDIEHKRHFVHLFTTTTDEGRPLCYMDMYEMTSPADEERFREFFSGGVPNSTYFKYHRASSRPNLLCSDLLWM</sequence>
<evidence type="ECO:0000313" key="2">
    <source>
        <dbReference type="Proteomes" id="UP001152888"/>
    </source>
</evidence>
<dbReference type="EMBL" id="CAKOFQ010007547">
    <property type="protein sequence ID" value="CAH2003567.1"/>
    <property type="molecule type" value="Genomic_DNA"/>
</dbReference>
<protein>
    <submittedName>
        <fullName evidence="1">Uncharacterized protein</fullName>
    </submittedName>
</protein>
<dbReference type="OrthoDB" id="6743910at2759"/>
<proteinExistence type="predicted"/>
<dbReference type="AlphaFoldDB" id="A0A9P0M1D6"/>
<name>A0A9P0M1D6_ACAOB</name>
<accession>A0A9P0M1D6</accession>
<dbReference type="Proteomes" id="UP001152888">
    <property type="component" value="Unassembled WGS sequence"/>
</dbReference>
<keyword evidence="2" id="KW-1185">Reference proteome</keyword>
<gene>
    <name evidence="1" type="ORF">ACAOBT_LOCUS27487</name>
</gene>